<dbReference type="InterPro" id="IPR011962">
    <property type="entry name" value="dCTP_deaminase"/>
</dbReference>
<name>A0A0G1HP71_9BACT</name>
<protein>
    <submittedName>
        <fullName evidence="2">Putative deoxycytidine triphosphate deaminase</fullName>
    </submittedName>
</protein>
<dbReference type="PANTHER" id="PTHR42680">
    <property type="entry name" value="DCTP DEAMINASE"/>
    <property type="match status" value="1"/>
</dbReference>
<dbReference type="GO" id="GO:0006229">
    <property type="term" value="P:dUTP biosynthetic process"/>
    <property type="evidence" value="ECO:0007669"/>
    <property type="project" value="InterPro"/>
</dbReference>
<keyword evidence="1" id="KW-0546">Nucleotide metabolism</keyword>
<dbReference type="STRING" id="1618392.UW41_C0014G0025"/>
<dbReference type="AlphaFoldDB" id="A0A0G1HP71"/>
<evidence type="ECO:0000313" key="3">
    <source>
        <dbReference type="Proteomes" id="UP000034172"/>
    </source>
</evidence>
<dbReference type="GO" id="GO:0008829">
    <property type="term" value="F:dCTP deaminase activity"/>
    <property type="evidence" value="ECO:0007669"/>
    <property type="project" value="InterPro"/>
</dbReference>
<evidence type="ECO:0000313" key="2">
    <source>
        <dbReference type="EMBL" id="KKT48981.1"/>
    </source>
</evidence>
<dbReference type="PANTHER" id="PTHR42680:SF3">
    <property type="entry name" value="DCTP DEAMINASE"/>
    <property type="match status" value="1"/>
</dbReference>
<dbReference type="Pfam" id="PF22769">
    <property type="entry name" value="DCD"/>
    <property type="match status" value="1"/>
</dbReference>
<dbReference type="SUPFAM" id="SSF51283">
    <property type="entry name" value="dUTPase-like"/>
    <property type="match status" value="1"/>
</dbReference>
<reference evidence="2 3" key="1">
    <citation type="journal article" date="2015" name="Nature">
        <title>rRNA introns, odd ribosomes, and small enigmatic genomes across a large radiation of phyla.</title>
        <authorList>
            <person name="Brown C.T."/>
            <person name="Hug L.A."/>
            <person name="Thomas B.C."/>
            <person name="Sharon I."/>
            <person name="Castelle C.J."/>
            <person name="Singh A."/>
            <person name="Wilkins M.J."/>
            <person name="Williams K.H."/>
            <person name="Banfield J.F."/>
        </authorList>
    </citation>
    <scope>NUCLEOTIDE SEQUENCE [LARGE SCALE GENOMIC DNA]</scope>
</reference>
<comment type="caution">
    <text evidence="2">The sequence shown here is derived from an EMBL/GenBank/DDBJ whole genome shotgun (WGS) entry which is preliminary data.</text>
</comment>
<organism evidence="2 3">
    <name type="scientific">Candidatus Collierbacteria bacterium GW2011_GWC2_44_18</name>
    <dbReference type="NCBI Taxonomy" id="1618392"/>
    <lineage>
        <taxon>Bacteria</taxon>
        <taxon>Candidatus Collieribacteriota</taxon>
    </lineage>
</organism>
<gene>
    <name evidence="2" type="ORF">UW41_C0014G0025</name>
</gene>
<accession>A0A0G1HP71</accession>
<sequence>MKSDKEITNLIDKGKIRIDPFFPKFLGPNLYYCHLGQNFLIPKKMKGEFNPLRDDSGKFFKKLHTNKPISLKPGQFILAETFEFLGTDDSHIIKLFNSSSFARCGIFQAALGMLNPGCGKETPVKITLELYNSFSVPVILTPTTVNNEGEISWGTEVLKVGVEKMDSKPTNSYSNWKFAAYGKDQKVMSSRMNNRFGSDKDIVINKEKYTT</sequence>
<proteinExistence type="predicted"/>
<evidence type="ECO:0000256" key="1">
    <source>
        <dbReference type="ARBA" id="ARBA00023080"/>
    </source>
</evidence>
<dbReference type="Gene3D" id="2.70.40.10">
    <property type="match status" value="1"/>
</dbReference>
<dbReference type="InterPro" id="IPR036157">
    <property type="entry name" value="dUTPase-like_sf"/>
</dbReference>
<dbReference type="Proteomes" id="UP000034172">
    <property type="component" value="Unassembled WGS sequence"/>
</dbReference>
<dbReference type="EMBL" id="LCIE01000014">
    <property type="protein sequence ID" value="KKT48981.1"/>
    <property type="molecule type" value="Genomic_DNA"/>
</dbReference>